<proteinExistence type="predicted"/>
<accession>A0A101RQC4</accession>
<evidence type="ECO:0000256" key="1">
    <source>
        <dbReference type="SAM" id="Phobius"/>
    </source>
</evidence>
<comment type="caution">
    <text evidence="2">The sequence shown here is derived from an EMBL/GenBank/DDBJ whole genome shotgun (WGS) entry which is preliminary data.</text>
</comment>
<gene>
    <name evidence="2" type="ORF">AQJ46_38605</name>
</gene>
<name>A0A101RQC4_9ACTN</name>
<reference evidence="2 3" key="1">
    <citation type="submission" date="2015-10" db="EMBL/GenBank/DDBJ databases">
        <title>Draft genome sequence of Streptomyces canus DSM 40017, type strain for the species Streptomyces canus.</title>
        <authorList>
            <person name="Ruckert C."/>
            <person name="Winkler A."/>
            <person name="Kalinowski J."/>
            <person name="Kampfer P."/>
            <person name="Glaeser S."/>
        </authorList>
    </citation>
    <scope>NUCLEOTIDE SEQUENCE [LARGE SCALE GENOMIC DNA]</scope>
    <source>
        <strain evidence="2 3">DSM 40017</strain>
    </source>
</reference>
<feature type="transmembrane region" description="Helical" evidence="1">
    <location>
        <begin position="27"/>
        <end position="51"/>
    </location>
</feature>
<evidence type="ECO:0000313" key="3">
    <source>
        <dbReference type="Proteomes" id="UP000053669"/>
    </source>
</evidence>
<evidence type="ECO:0000313" key="2">
    <source>
        <dbReference type="EMBL" id="KUN59749.1"/>
    </source>
</evidence>
<dbReference type="EMBL" id="LMWU01000047">
    <property type="protein sequence ID" value="KUN59749.1"/>
    <property type="molecule type" value="Genomic_DNA"/>
</dbReference>
<dbReference type="STRING" id="58343.AQJ46_38605"/>
<sequence length="88" mass="9567">MSGAGLSRSFAAVAHNNPDHPPTWTGFFGFLAVFFGCAIALIGMYAAFSTWRRLAPSRRRAQLLPLTLLATFFLTVGLAVTAFGVWLF</sequence>
<keyword evidence="1" id="KW-0472">Membrane</keyword>
<organism evidence="2 3">
    <name type="scientific">Streptomyces canus</name>
    <dbReference type="NCBI Taxonomy" id="58343"/>
    <lineage>
        <taxon>Bacteria</taxon>
        <taxon>Bacillati</taxon>
        <taxon>Actinomycetota</taxon>
        <taxon>Actinomycetes</taxon>
        <taxon>Kitasatosporales</taxon>
        <taxon>Streptomycetaceae</taxon>
        <taxon>Streptomyces</taxon>
        <taxon>Streptomyces aurantiacus group</taxon>
    </lineage>
</organism>
<dbReference type="AlphaFoldDB" id="A0A101RQC4"/>
<feature type="transmembrane region" description="Helical" evidence="1">
    <location>
        <begin position="63"/>
        <end position="87"/>
    </location>
</feature>
<keyword evidence="1" id="KW-1133">Transmembrane helix</keyword>
<keyword evidence="1" id="KW-0812">Transmembrane</keyword>
<protein>
    <submittedName>
        <fullName evidence="2">Uncharacterized protein</fullName>
    </submittedName>
</protein>
<dbReference type="Proteomes" id="UP000053669">
    <property type="component" value="Unassembled WGS sequence"/>
</dbReference>